<dbReference type="STRING" id="97331.A0A437A4X7"/>
<feature type="domain" description="J" evidence="3">
    <location>
        <begin position="6"/>
        <end position="71"/>
    </location>
</feature>
<protein>
    <recommendedName>
        <fullName evidence="3">J domain-containing protein</fullName>
    </recommendedName>
</protein>
<dbReference type="PANTHER" id="PTHR45006">
    <property type="entry name" value="DNAJ-LIKE PROTEIN 1"/>
    <property type="match status" value="1"/>
</dbReference>
<keyword evidence="1" id="KW-0143">Chaperone</keyword>
<evidence type="ECO:0000313" key="5">
    <source>
        <dbReference type="Proteomes" id="UP000283090"/>
    </source>
</evidence>
<accession>A0A437A4X7</accession>
<dbReference type="SMART" id="SM00271">
    <property type="entry name" value="DnaJ"/>
    <property type="match status" value="1"/>
</dbReference>
<dbReference type="Gene3D" id="1.10.287.110">
    <property type="entry name" value="DnaJ domain"/>
    <property type="match status" value="1"/>
</dbReference>
<dbReference type="PROSITE" id="PS00636">
    <property type="entry name" value="DNAJ_1"/>
    <property type="match status" value="1"/>
</dbReference>
<sequence length="515" mass="57845">MVADTEYYDRLGVAPTATELEIKKAYRKLAVTHHPDKNHGDETAHAKFTEISEAYQVLSNKDLRAAYDKYGRDKAMPDAGFEDPNEFFSMIFGGDAFEYWIGEISLMKDLTKTMEIAMKDVDLNEEDPETLQKQAETAQAHAQAQAQAHAQSGDPTHLTDEKFGATSPPDTPPPAYTPSATTSTSPDTSKPTTPAPESSATQARVPFRQAIMDKTDEDHRQQVLADEKAKKEKDILTKEQRQKQRDELMAFEKERREIREKRVATLVTNLINKVSIWTETDADPDLTKSFEEKIRYEAENLKMESFGIEILHSIGQTYTMKASTYLKSQKFLGIQGFFSRMKDRGTVVKETWNTISSAIDAQVEMENMSKLEEAGGEDWTDEKKMEYERKVTGKILMAAWRGSRFEIQGVLRDVCDRVLYDKTVPHDKRVQRAHALMMIGKIFSEAQRDPDDEAGEGVFESLVAEAARDKEEKKGKKKEERKKSGSGGGFFGHSNSSASADAKTAEASSSQAKAQ</sequence>
<dbReference type="PROSITE" id="PS50076">
    <property type="entry name" value="DNAJ_2"/>
    <property type="match status" value="1"/>
</dbReference>
<dbReference type="VEuPathDB" id="FungiDB:DFL_004477"/>
<dbReference type="Proteomes" id="UP000283090">
    <property type="component" value="Unassembled WGS sequence"/>
</dbReference>
<evidence type="ECO:0000256" key="1">
    <source>
        <dbReference type="ARBA" id="ARBA00023186"/>
    </source>
</evidence>
<dbReference type="Pfam" id="PF00226">
    <property type="entry name" value="DnaJ"/>
    <property type="match status" value="1"/>
</dbReference>
<dbReference type="InterPro" id="IPR018253">
    <property type="entry name" value="DnaJ_domain_CS"/>
</dbReference>
<name>A0A437A4X7_ARTFL</name>
<dbReference type="InterPro" id="IPR001623">
    <property type="entry name" value="DnaJ_domain"/>
</dbReference>
<feature type="compositionally biased region" description="Low complexity" evidence="2">
    <location>
        <begin position="177"/>
        <end position="196"/>
    </location>
</feature>
<dbReference type="GO" id="GO:0016558">
    <property type="term" value="P:protein import into peroxisome matrix"/>
    <property type="evidence" value="ECO:0007669"/>
    <property type="project" value="TreeGrafter"/>
</dbReference>
<evidence type="ECO:0000259" key="3">
    <source>
        <dbReference type="PROSITE" id="PS50076"/>
    </source>
</evidence>
<dbReference type="InterPro" id="IPR036869">
    <property type="entry name" value="J_dom_sf"/>
</dbReference>
<dbReference type="GO" id="GO:0005829">
    <property type="term" value="C:cytosol"/>
    <property type="evidence" value="ECO:0007669"/>
    <property type="project" value="TreeGrafter"/>
</dbReference>
<evidence type="ECO:0000256" key="2">
    <source>
        <dbReference type="SAM" id="MobiDB-lite"/>
    </source>
</evidence>
<dbReference type="CDD" id="cd06257">
    <property type="entry name" value="DnaJ"/>
    <property type="match status" value="1"/>
</dbReference>
<dbReference type="SUPFAM" id="SSF46565">
    <property type="entry name" value="Chaperone J-domain"/>
    <property type="match status" value="1"/>
</dbReference>
<feature type="compositionally biased region" description="Basic and acidic residues" evidence="2">
    <location>
        <begin position="466"/>
        <end position="483"/>
    </location>
</feature>
<feature type="compositionally biased region" description="Polar residues" evidence="2">
    <location>
        <begin position="506"/>
        <end position="515"/>
    </location>
</feature>
<organism evidence="4 5">
    <name type="scientific">Arthrobotrys flagrans</name>
    <name type="common">Nematode-trapping fungus</name>
    <name type="synonym">Trichothecium flagrans</name>
    <dbReference type="NCBI Taxonomy" id="97331"/>
    <lineage>
        <taxon>Eukaryota</taxon>
        <taxon>Fungi</taxon>
        <taxon>Dikarya</taxon>
        <taxon>Ascomycota</taxon>
        <taxon>Pezizomycotina</taxon>
        <taxon>Orbiliomycetes</taxon>
        <taxon>Orbiliales</taxon>
        <taxon>Orbiliaceae</taxon>
        <taxon>Arthrobotrys</taxon>
    </lineage>
</organism>
<dbReference type="PRINTS" id="PR00625">
    <property type="entry name" value="JDOMAIN"/>
</dbReference>
<reference evidence="4 5" key="1">
    <citation type="submission" date="2019-01" db="EMBL/GenBank/DDBJ databases">
        <title>Intercellular communication is required for trap formation in the nematode-trapping fungus Duddingtonia flagrans.</title>
        <authorList>
            <person name="Youssar L."/>
            <person name="Wernet V."/>
            <person name="Hensel N."/>
            <person name="Hildebrandt H.-G."/>
            <person name="Fischer R."/>
        </authorList>
    </citation>
    <scope>NUCLEOTIDE SEQUENCE [LARGE SCALE GENOMIC DNA]</scope>
    <source>
        <strain evidence="4 5">CBS H-5679</strain>
    </source>
</reference>
<dbReference type="FunFam" id="1.10.287.110:FF:000028">
    <property type="entry name" value="DnaJ domain protein"/>
    <property type="match status" value="1"/>
</dbReference>
<dbReference type="RefSeq" id="XP_067491732.1">
    <property type="nucleotide sequence ID" value="XM_067633577.1"/>
</dbReference>
<evidence type="ECO:0000313" key="4">
    <source>
        <dbReference type="EMBL" id="RVD86188.1"/>
    </source>
</evidence>
<dbReference type="InterPro" id="IPR052814">
    <property type="entry name" value="Peroxisomal_DnaJ"/>
</dbReference>
<dbReference type="Pfam" id="PF14308">
    <property type="entry name" value="DnaJ-X"/>
    <property type="match status" value="1"/>
</dbReference>
<keyword evidence="5" id="KW-1185">Reference proteome</keyword>
<dbReference type="InterPro" id="IPR026894">
    <property type="entry name" value="DnaJ_X"/>
</dbReference>
<dbReference type="PANTHER" id="PTHR45006:SF1">
    <property type="entry name" value="DNAJ-LIKE PROTEIN 1"/>
    <property type="match status" value="1"/>
</dbReference>
<comment type="caution">
    <text evidence="4">The sequence shown here is derived from an EMBL/GenBank/DDBJ whole genome shotgun (WGS) entry which is preliminary data.</text>
</comment>
<gene>
    <name evidence="4" type="ORF">DFL_004477</name>
</gene>
<proteinExistence type="predicted"/>
<dbReference type="EMBL" id="SAEB01000006">
    <property type="protein sequence ID" value="RVD86188.1"/>
    <property type="molecule type" value="Genomic_DNA"/>
</dbReference>
<feature type="region of interest" description="Disordered" evidence="2">
    <location>
        <begin position="126"/>
        <end position="204"/>
    </location>
</feature>
<dbReference type="AlphaFoldDB" id="A0A437A4X7"/>
<dbReference type="OrthoDB" id="552049at2759"/>
<feature type="region of interest" description="Disordered" evidence="2">
    <location>
        <begin position="465"/>
        <end position="515"/>
    </location>
</feature>
<dbReference type="GeneID" id="93586788"/>
<feature type="compositionally biased region" description="Low complexity" evidence="2">
    <location>
        <begin position="132"/>
        <end position="151"/>
    </location>
</feature>